<dbReference type="OrthoDB" id="3192089at2759"/>
<dbReference type="PROSITE" id="PS50231">
    <property type="entry name" value="RICIN_B_LECTIN"/>
    <property type="match status" value="1"/>
</dbReference>
<evidence type="ECO:0000313" key="4">
    <source>
        <dbReference type="Proteomes" id="UP000623687"/>
    </source>
</evidence>
<sequence>MWLIEPVECFNDTFTVRNLASGNYLDLTDGSKSDGTSIYCRASTGGSNQKWIIKRDLHQEPRKESLWKMQNEASKTFADLYGGGPHLTPIVGWQGSWTEAESIGRTRQWRFECISQTNDQIRTILKASPHVQQSFASDKLYLISSSQRLYAIWGETGLGSTQSREEIFDSDDFALGKPIFKAEVAKWGNKTFKADGFGILCGMMFGSKTDNNGKEISTAYNWNLEVKDLSKVVFYRPMDGTISYDADGYKAYFGLY</sequence>
<accession>A0A8H7DUU1</accession>
<dbReference type="Proteomes" id="UP000623687">
    <property type="component" value="Unassembled WGS sequence"/>
</dbReference>
<dbReference type="InterPro" id="IPR040600">
    <property type="entry name" value="Agglutinin_C"/>
</dbReference>
<organism evidence="3 4">
    <name type="scientific">Pleurotus ostreatus</name>
    <name type="common">Oyster mushroom</name>
    <name type="synonym">White-rot fungus</name>
    <dbReference type="NCBI Taxonomy" id="5322"/>
    <lineage>
        <taxon>Eukaryota</taxon>
        <taxon>Fungi</taxon>
        <taxon>Dikarya</taxon>
        <taxon>Basidiomycota</taxon>
        <taxon>Agaricomycotina</taxon>
        <taxon>Agaricomycetes</taxon>
        <taxon>Agaricomycetidae</taxon>
        <taxon>Agaricales</taxon>
        <taxon>Pleurotineae</taxon>
        <taxon>Pleurotaceae</taxon>
        <taxon>Pleurotus</taxon>
    </lineage>
</organism>
<dbReference type="Pfam" id="PF18021">
    <property type="entry name" value="Agglutinin_C"/>
    <property type="match status" value="1"/>
</dbReference>
<evidence type="ECO:0000313" key="3">
    <source>
        <dbReference type="EMBL" id="KAF7432730.1"/>
    </source>
</evidence>
<dbReference type="VEuPathDB" id="FungiDB:PC9H_004673"/>
<dbReference type="GeneID" id="59374491"/>
<dbReference type="Gene3D" id="2.80.10.50">
    <property type="match status" value="1"/>
</dbReference>
<reference evidence="3" key="1">
    <citation type="submission" date="2019-07" db="EMBL/GenBank/DDBJ databases">
        <authorList>
            <person name="Palmer J.M."/>
        </authorList>
    </citation>
    <scope>NUCLEOTIDE SEQUENCE</scope>
    <source>
        <strain evidence="3">PC9</strain>
    </source>
</reference>
<dbReference type="AlphaFoldDB" id="A0A8H7DUU1"/>
<dbReference type="InterPro" id="IPR035992">
    <property type="entry name" value="Ricin_B-like_lectins"/>
</dbReference>
<dbReference type="Gene3D" id="3.30.460.70">
    <property type="match status" value="1"/>
</dbReference>
<evidence type="ECO:0000259" key="1">
    <source>
        <dbReference type="Pfam" id="PF14200"/>
    </source>
</evidence>
<protein>
    <recommendedName>
        <fullName evidence="5">Carbohydrate-binding module family 13 protein</fullName>
    </recommendedName>
</protein>
<dbReference type="Pfam" id="PF14200">
    <property type="entry name" value="RicinB_lectin_2"/>
    <property type="match status" value="1"/>
</dbReference>
<dbReference type="InterPro" id="IPR038765">
    <property type="entry name" value="Papain-like_cys_pep_sf"/>
</dbReference>
<evidence type="ECO:0000259" key="2">
    <source>
        <dbReference type="Pfam" id="PF18021"/>
    </source>
</evidence>
<dbReference type="InterPro" id="IPR000772">
    <property type="entry name" value="Ricin_B_lectin"/>
</dbReference>
<dbReference type="SUPFAM" id="SSF54001">
    <property type="entry name" value="Cysteine proteinases"/>
    <property type="match status" value="1"/>
</dbReference>
<dbReference type="EMBL" id="JACETU010000003">
    <property type="protein sequence ID" value="KAF7432730.1"/>
    <property type="molecule type" value="Genomic_DNA"/>
</dbReference>
<name>A0A8H7DUU1_PLEOS</name>
<dbReference type="RefSeq" id="XP_036632757.1">
    <property type="nucleotide sequence ID" value="XM_036774255.1"/>
</dbReference>
<dbReference type="SMR" id="A0A8H7DUU1"/>
<dbReference type="SUPFAM" id="SSF50370">
    <property type="entry name" value="Ricin B-like lectins"/>
    <property type="match status" value="1"/>
</dbReference>
<feature type="domain" description="Ricin B lectin" evidence="1">
    <location>
        <begin position="9"/>
        <end position="93"/>
    </location>
</feature>
<keyword evidence="4" id="KW-1185">Reference proteome</keyword>
<proteinExistence type="predicted"/>
<gene>
    <name evidence="3" type="ORF">PC9H_004673</name>
</gene>
<feature type="domain" description="Agglutinin C-terminal" evidence="2">
    <location>
        <begin position="141"/>
        <end position="241"/>
    </location>
</feature>
<comment type="caution">
    <text evidence="3">The sequence shown here is derived from an EMBL/GenBank/DDBJ whole genome shotgun (WGS) entry which is preliminary data.</text>
</comment>
<evidence type="ECO:0008006" key="5">
    <source>
        <dbReference type="Google" id="ProtNLM"/>
    </source>
</evidence>